<dbReference type="Pfam" id="PF02676">
    <property type="entry name" value="TYW3"/>
    <property type="match status" value="1"/>
</dbReference>
<reference evidence="11" key="1">
    <citation type="journal article" date="2020" name="bioRxiv">
        <title>Comparative genomics of Chlamydomonas.</title>
        <authorList>
            <person name="Craig R.J."/>
            <person name="Hasan A.R."/>
            <person name="Ness R.W."/>
            <person name="Keightley P.D."/>
        </authorList>
    </citation>
    <scope>NUCLEOTIDE SEQUENCE</scope>
    <source>
        <strain evidence="11">CCAP 11/70</strain>
    </source>
</reference>
<dbReference type="InterPro" id="IPR036602">
    <property type="entry name" value="tRNA_yW-synthesising-like_sf"/>
</dbReference>
<feature type="compositionally biased region" description="Low complexity" evidence="9">
    <location>
        <begin position="287"/>
        <end position="305"/>
    </location>
</feature>
<feature type="region of interest" description="Disordered" evidence="9">
    <location>
        <begin position="357"/>
        <end position="382"/>
    </location>
</feature>
<name>A0A836BYI4_9CHLO</name>
<evidence type="ECO:0000313" key="12">
    <source>
        <dbReference type="Proteomes" id="UP000612055"/>
    </source>
</evidence>
<dbReference type="Proteomes" id="UP000612055">
    <property type="component" value="Unassembled WGS sequence"/>
</dbReference>
<evidence type="ECO:0000256" key="8">
    <source>
        <dbReference type="ARBA" id="ARBA00049202"/>
    </source>
</evidence>
<keyword evidence="3" id="KW-0489">Methyltransferase</keyword>
<evidence type="ECO:0000256" key="3">
    <source>
        <dbReference type="ARBA" id="ARBA00022603"/>
    </source>
</evidence>
<evidence type="ECO:0000256" key="2">
    <source>
        <dbReference type="ARBA" id="ARBA00012750"/>
    </source>
</evidence>
<dbReference type="Gene3D" id="3.30.1960.10">
    <property type="entry name" value="tRNA wybutosine-synthesizing-like"/>
    <property type="match status" value="1"/>
</dbReference>
<evidence type="ECO:0000256" key="5">
    <source>
        <dbReference type="ARBA" id="ARBA00022691"/>
    </source>
</evidence>
<dbReference type="EC" id="2.1.1.282" evidence="2"/>
<evidence type="ECO:0000313" key="11">
    <source>
        <dbReference type="EMBL" id="KAG2492264.1"/>
    </source>
</evidence>
<evidence type="ECO:0000256" key="7">
    <source>
        <dbReference type="ARBA" id="ARBA00030554"/>
    </source>
</evidence>
<dbReference type="SUPFAM" id="SSF111278">
    <property type="entry name" value="SSo0622-like"/>
    <property type="match status" value="1"/>
</dbReference>
<dbReference type="EMBL" id="JAEHOE010000046">
    <property type="protein sequence ID" value="KAG2492264.1"/>
    <property type="molecule type" value="Genomic_DNA"/>
</dbReference>
<proteinExistence type="inferred from homology"/>
<sequence length="444" mass="44814">MVLDAFEQRRAVVLAGLQAECGDKSRKGSVDAPIASLVARINAHPGVYTTSSCSGRISVFGEPTPESRAGGKKGGEWAYASHEPADKQASGCQGRERGEGEPEWLPAIVNVASASVASCHGGWGTSWFRLLAWTPHGVCGQEVIASVHRSSAGGARLVLRFEPFVLHLEARTPEMGQRVLAAARAAGFRESGLTLGSGGRRVMVGVRCSLRLEAPVADAGRVLVPDDYLSYLVDLANDKFQQNLDRIAKFEAELLAVLDAPAPSGFQLSQPPAPPPRQNASAVRHTPAAAAADGSGAGPSGRPAAAAAAGGLAAAPVRRRGAGGGGGLAMAPTAAVEALRKRQARVLGRLTALEQKLGGSKAGPSRAAGGGGGSGGSRTGGAAAKGAAAAAAAAEAAGAKRDKGVAAAADEGAGGLRWLPVPLSPELQVRTEACLRIRLAAGGS</sequence>
<feature type="compositionally biased region" description="Gly residues" evidence="9">
    <location>
        <begin position="368"/>
        <end position="379"/>
    </location>
</feature>
<keyword evidence="5" id="KW-0949">S-adenosyl-L-methionine</keyword>
<feature type="region of interest" description="Disordered" evidence="9">
    <location>
        <begin position="61"/>
        <end position="100"/>
    </location>
</feature>
<keyword evidence="4" id="KW-0808">Transferase</keyword>
<dbReference type="InterPro" id="IPR003827">
    <property type="entry name" value="tRNA_yW-synthesising"/>
</dbReference>
<keyword evidence="6" id="KW-0819">tRNA processing</keyword>
<comment type="caution">
    <text evidence="11">The sequence shown here is derived from an EMBL/GenBank/DDBJ whole genome shotgun (WGS) entry which is preliminary data.</text>
</comment>
<dbReference type="PANTHER" id="PTHR48418:SF1">
    <property type="entry name" value="TRNA WYBUTOSINE-SYNTHESIZING PROTEIN 3"/>
    <property type="match status" value="1"/>
</dbReference>
<evidence type="ECO:0000256" key="6">
    <source>
        <dbReference type="ARBA" id="ARBA00022694"/>
    </source>
</evidence>
<evidence type="ECO:0000256" key="1">
    <source>
        <dbReference type="ARBA" id="ARBA00008569"/>
    </source>
</evidence>
<dbReference type="GO" id="GO:0008168">
    <property type="term" value="F:methyltransferase activity"/>
    <property type="evidence" value="ECO:0007669"/>
    <property type="project" value="UniProtKB-KW"/>
</dbReference>
<accession>A0A836BYI4</accession>
<comment type="catalytic activity">
    <reaction evidence="8">
        <text>4-demethyl-7-[(3S)-3-amino-3-carboxypropyl]wyosine(37) in tRNA(Phe) + S-adenosyl-L-methionine = 7-[(3S)-3-amino-3-carboxypropyl]wyosine(37) in tRNA(Phe) + S-adenosyl-L-homocysteine + H(+)</text>
        <dbReference type="Rhea" id="RHEA:36635"/>
        <dbReference type="Rhea" id="RHEA-COMP:10378"/>
        <dbReference type="Rhea" id="RHEA-COMP:10379"/>
        <dbReference type="ChEBI" id="CHEBI:15378"/>
        <dbReference type="ChEBI" id="CHEBI:57856"/>
        <dbReference type="ChEBI" id="CHEBI:59789"/>
        <dbReference type="ChEBI" id="CHEBI:73543"/>
        <dbReference type="ChEBI" id="CHEBI:73550"/>
        <dbReference type="EC" id="2.1.1.282"/>
    </reaction>
</comment>
<organism evidence="11 12">
    <name type="scientific">Edaphochlamys debaryana</name>
    <dbReference type="NCBI Taxonomy" id="47281"/>
    <lineage>
        <taxon>Eukaryota</taxon>
        <taxon>Viridiplantae</taxon>
        <taxon>Chlorophyta</taxon>
        <taxon>core chlorophytes</taxon>
        <taxon>Chlorophyceae</taxon>
        <taxon>CS clade</taxon>
        <taxon>Chlamydomonadales</taxon>
        <taxon>Chlamydomonadales incertae sedis</taxon>
        <taxon>Edaphochlamys</taxon>
    </lineage>
</organism>
<protein>
    <recommendedName>
        <fullName evidence="2">tRNA(Phe) 7-[(3-amino-3-carboxypropyl)-4-demethylwyosine(37)-N(4)]-methyltransferase</fullName>
        <ecNumber evidence="2">2.1.1.282</ecNumber>
    </recommendedName>
    <alternativeName>
        <fullName evidence="7">tRNA(Phe) 7-((3-amino-3-carboxypropyl)-4-demethylwyosine(37)-N(4))-methyltransferase</fullName>
    </alternativeName>
</protein>
<feature type="compositionally biased region" description="Low complexity" evidence="9">
    <location>
        <begin position="358"/>
        <end position="367"/>
    </location>
</feature>
<gene>
    <name evidence="11" type="ORF">HYH03_009504</name>
</gene>
<comment type="similarity">
    <text evidence="1">Belongs to the TYW3 family.</text>
</comment>
<feature type="domain" description="tRNA wybutosine-synthesizing protein" evidence="10">
    <location>
        <begin position="8"/>
        <end position="254"/>
    </location>
</feature>
<dbReference type="OrthoDB" id="263283at2759"/>
<dbReference type="GO" id="GO:0008033">
    <property type="term" value="P:tRNA processing"/>
    <property type="evidence" value="ECO:0007669"/>
    <property type="project" value="UniProtKB-KW"/>
</dbReference>
<evidence type="ECO:0000256" key="9">
    <source>
        <dbReference type="SAM" id="MobiDB-lite"/>
    </source>
</evidence>
<dbReference type="PANTHER" id="PTHR48418">
    <property type="entry name" value="TRNA WYBUTOSINE-SYNTHESIZING PROTEIN 3"/>
    <property type="match status" value="1"/>
</dbReference>
<dbReference type="GO" id="GO:0032259">
    <property type="term" value="P:methylation"/>
    <property type="evidence" value="ECO:0007669"/>
    <property type="project" value="UniProtKB-KW"/>
</dbReference>
<evidence type="ECO:0000256" key="4">
    <source>
        <dbReference type="ARBA" id="ARBA00022679"/>
    </source>
</evidence>
<feature type="region of interest" description="Disordered" evidence="9">
    <location>
        <begin position="265"/>
        <end position="305"/>
    </location>
</feature>
<dbReference type="AlphaFoldDB" id="A0A836BYI4"/>
<keyword evidence="12" id="KW-1185">Reference proteome</keyword>
<evidence type="ECO:0000259" key="10">
    <source>
        <dbReference type="Pfam" id="PF02676"/>
    </source>
</evidence>